<feature type="transmembrane region" description="Helical" evidence="7">
    <location>
        <begin position="212"/>
        <end position="231"/>
    </location>
</feature>
<dbReference type="RefSeq" id="WP_082724112.1">
    <property type="nucleotide sequence ID" value="NZ_FNSN01000003.1"/>
</dbReference>
<feature type="transmembrane region" description="Helical" evidence="7">
    <location>
        <begin position="19"/>
        <end position="36"/>
    </location>
</feature>
<feature type="transmembrane region" description="Helical" evidence="7">
    <location>
        <begin position="107"/>
        <end position="124"/>
    </location>
</feature>
<dbReference type="GO" id="GO:0051301">
    <property type="term" value="P:cell division"/>
    <property type="evidence" value="ECO:0007669"/>
    <property type="project" value="UniProtKB-KW"/>
</dbReference>
<evidence type="ECO:0000256" key="3">
    <source>
        <dbReference type="ARBA" id="ARBA00022960"/>
    </source>
</evidence>
<dbReference type="GO" id="GO:0008360">
    <property type="term" value="P:regulation of cell shape"/>
    <property type="evidence" value="ECO:0007669"/>
    <property type="project" value="UniProtKB-KW"/>
</dbReference>
<comment type="subcellular location">
    <subcellularLocation>
        <location evidence="1">Membrane</location>
        <topology evidence="1">Multi-pass membrane protein</topology>
    </subcellularLocation>
</comment>
<keyword evidence="8" id="KW-0132">Cell division</keyword>
<accession>A0A1H4JZ40</accession>
<proteinExistence type="predicted"/>
<dbReference type="InterPro" id="IPR001182">
    <property type="entry name" value="FtsW/RodA"/>
</dbReference>
<feature type="transmembrane region" description="Helical" evidence="7">
    <location>
        <begin position="170"/>
        <end position="192"/>
    </location>
</feature>
<feature type="transmembrane region" description="Helical" evidence="7">
    <location>
        <begin position="413"/>
        <end position="434"/>
    </location>
</feature>
<dbReference type="GO" id="GO:0005886">
    <property type="term" value="C:plasma membrane"/>
    <property type="evidence" value="ECO:0007669"/>
    <property type="project" value="TreeGrafter"/>
</dbReference>
<dbReference type="Proteomes" id="UP000182652">
    <property type="component" value="Unassembled WGS sequence"/>
</dbReference>
<evidence type="ECO:0000256" key="7">
    <source>
        <dbReference type="SAM" id="Phobius"/>
    </source>
</evidence>
<reference evidence="8 9" key="1">
    <citation type="submission" date="2016-10" db="EMBL/GenBank/DDBJ databases">
        <authorList>
            <person name="de Groot N.N."/>
        </authorList>
    </citation>
    <scope>NUCLEOTIDE SEQUENCE [LARGE SCALE GENOMIC DNA]</scope>
    <source>
        <strain evidence="8 9">DSM 10495</strain>
    </source>
</reference>
<evidence type="ECO:0000256" key="1">
    <source>
        <dbReference type="ARBA" id="ARBA00004141"/>
    </source>
</evidence>
<evidence type="ECO:0000256" key="5">
    <source>
        <dbReference type="ARBA" id="ARBA00023136"/>
    </source>
</evidence>
<dbReference type="EMBL" id="FNSN01000003">
    <property type="protein sequence ID" value="SEB51560.1"/>
    <property type="molecule type" value="Genomic_DNA"/>
</dbReference>
<feature type="transmembrane region" description="Helical" evidence="7">
    <location>
        <begin position="258"/>
        <end position="277"/>
    </location>
</feature>
<feature type="transmembrane region" description="Helical" evidence="7">
    <location>
        <begin position="380"/>
        <end position="401"/>
    </location>
</feature>
<dbReference type="Pfam" id="PF01098">
    <property type="entry name" value="FTSW_RODA_SPOVE"/>
    <property type="match status" value="1"/>
</dbReference>
<feature type="transmembrane region" description="Helical" evidence="7">
    <location>
        <begin position="133"/>
        <end position="150"/>
    </location>
</feature>
<evidence type="ECO:0000256" key="4">
    <source>
        <dbReference type="ARBA" id="ARBA00022989"/>
    </source>
</evidence>
<feature type="compositionally biased region" description="Polar residues" evidence="6">
    <location>
        <begin position="474"/>
        <end position="491"/>
    </location>
</feature>
<feature type="transmembrane region" description="Helical" evidence="7">
    <location>
        <begin position="347"/>
        <end position="368"/>
    </location>
</feature>
<feature type="transmembrane region" description="Helical" evidence="7">
    <location>
        <begin position="237"/>
        <end position="253"/>
    </location>
</feature>
<keyword evidence="9" id="KW-1185">Reference proteome</keyword>
<keyword evidence="3" id="KW-0133">Cell shape</keyword>
<dbReference type="STRING" id="156980.SAMN04489745_0459"/>
<evidence type="ECO:0000256" key="6">
    <source>
        <dbReference type="SAM" id="MobiDB-lite"/>
    </source>
</evidence>
<dbReference type="GO" id="GO:0032153">
    <property type="term" value="C:cell division site"/>
    <property type="evidence" value="ECO:0007669"/>
    <property type="project" value="TreeGrafter"/>
</dbReference>
<gene>
    <name evidence="8" type="ORF">SAMN04489745_0459</name>
</gene>
<protein>
    <submittedName>
        <fullName evidence="8">Cell division protein FtsW, lipid II flippase</fullName>
    </submittedName>
</protein>
<keyword evidence="2 7" id="KW-0812">Transmembrane</keyword>
<feature type="region of interest" description="Disordered" evidence="6">
    <location>
        <begin position="445"/>
        <end position="491"/>
    </location>
</feature>
<feature type="transmembrane region" description="Helical" evidence="7">
    <location>
        <begin position="48"/>
        <end position="64"/>
    </location>
</feature>
<dbReference type="OrthoDB" id="9812661at2"/>
<keyword evidence="5 7" id="KW-0472">Membrane</keyword>
<name>A0A1H4JZ40_9MICC</name>
<dbReference type="PANTHER" id="PTHR30474">
    <property type="entry name" value="CELL CYCLE PROTEIN"/>
    <property type="match status" value="1"/>
</dbReference>
<sequence>MSSAVAAQPVVKPRRNIELVLLVLALLVGIGASVMVGINNPDSFNKDFWFQSILLVVASLAVHMTLRFRAKYADPFILPIVVALNGLGLAMIHRLDGPKSDVGNTQLRWTLIAVVCTIVLIWFLKDHRRLRRFTYISLAASAVLLVLPLVPGLSAGEINGANLWIKLGPFTFQPGEIAKITLAIFFAGYLSVNRDLILLAGRKVGKLQFPRFRDMGPMLAAWAVSIGILVLQRDMGTSFMFFSLFMVMIYVATGRVSWVIIGLVLIAVAGVVAAQLFSHVKYRMESWSNAFDPEIYNRDLGGSYQIVQGLFGMADGGVFGTGLGQGQPNRVPFSNSDMIIASFGEELGLIGLSAMLLLYLLLITRGFRAALGTRDSFGKLLGVGLSFVMAVQCFVVIGGVTRLIPLTGLTTPFLAAGGSSLLANWIVAGLLLMISNVARGPVDTSPLRDGEAPVTGPSATAEVPSRPTTPALGTAQSGTPSTAQSSQEVHP</sequence>
<dbReference type="PANTHER" id="PTHR30474:SF3">
    <property type="entry name" value="PEPTIDOGLYCAN GLYCOSYLTRANSFERASE RODA"/>
    <property type="match status" value="1"/>
</dbReference>
<evidence type="ECO:0000313" key="9">
    <source>
        <dbReference type="Proteomes" id="UP000182652"/>
    </source>
</evidence>
<keyword evidence="4 7" id="KW-1133">Transmembrane helix</keyword>
<evidence type="ECO:0000256" key="2">
    <source>
        <dbReference type="ARBA" id="ARBA00022692"/>
    </source>
</evidence>
<dbReference type="GO" id="GO:0015648">
    <property type="term" value="F:lipid-linked peptidoglycan transporter activity"/>
    <property type="evidence" value="ECO:0007669"/>
    <property type="project" value="TreeGrafter"/>
</dbReference>
<evidence type="ECO:0000313" key="8">
    <source>
        <dbReference type="EMBL" id="SEB51560.1"/>
    </source>
</evidence>
<organism evidence="8 9">
    <name type="scientific">Arthrobacter woluwensis</name>
    <dbReference type="NCBI Taxonomy" id="156980"/>
    <lineage>
        <taxon>Bacteria</taxon>
        <taxon>Bacillati</taxon>
        <taxon>Actinomycetota</taxon>
        <taxon>Actinomycetes</taxon>
        <taxon>Micrococcales</taxon>
        <taxon>Micrococcaceae</taxon>
        <taxon>Arthrobacter</taxon>
    </lineage>
</organism>
<feature type="transmembrane region" description="Helical" evidence="7">
    <location>
        <begin position="76"/>
        <end position="95"/>
    </location>
</feature>
<keyword evidence="8" id="KW-0131">Cell cycle</keyword>
<dbReference type="AlphaFoldDB" id="A0A1H4JZ40"/>